<feature type="non-terminal residue" evidence="1">
    <location>
        <position position="170"/>
    </location>
</feature>
<evidence type="ECO:0000313" key="2">
    <source>
        <dbReference type="Proteomes" id="UP000789759"/>
    </source>
</evidence>
<gene>
    <name evidence="1" type="ORF">CPELLU_LOCUS16403</name>
</gene>
<reference evidence="1" key="1">
    <citation type="submission" date="2021-06" db="EMBL/GenBank/DDBJ databases">
        <authorList>
            <person name="Kallberg Y."/>
            <person name="Tangrot J."/>
            <person name="Rosling A."/>
        </authorList>
    </citation>
    <scope>NUCLEOTIDE SEQUENCE</scope>
    <source>
        <strain evidence="1">FL966</strain>
    </source>
</reference>
<dbReference type="OrthoDB" id="2434929at2759"/>
<keyword evidence="2" id="KW-1185">Reference proteome</keyword>
<accession>A0A9N9NX68</accession>
<dbReference type="InterPro" id="IPR011009">
    <property type="entry name" value="Kinase-like_dom_sf"/>
</dbReference>
<comment type="caution">
    <text evidence="1">The sequence shown here is derived from an EMBL/GenBank/DDBJ whole genome shotgun (WGS) entry which is preliminary data.</text>
</comment>
<dbReference type="EMBL" id="CAJVQA010024144">
    <property type="protein sequence ID" value="CAG8781285.1"/>
    <property type="molecule type" value="Genomic_DNA"/>
</dbReference>
<dbReference type="Proteomes" id="UP000789759">
    <property type="component" value="Unassembled WGS sequence"/>
</dbReference>
<dbReference type="AlphaFoldDB" id="A0A9N9NX68"/>
<organism evidence="1 2">
    <name type="scientific">Cetraspora pellucida</name>
    <dbReference type="NCBI Taxonomy" id="1433469"/>
    <lineage>
        <taxon>Eukaryota</taxon>
        <taxon>Fungi</taxon>
        <taxon>Fungi incertae sedis</taxon>
        <taxon>Mucoromycota</taxon>
        <taxon>Glomeromycotina</taxon>
        <taxon>Glomeromycetes</taxon>
        <taxon>Diversisporales</taxon>
        <taxon>Gigasporaceae</taxon>
        <taxon>Cetraspora</taxon>
    </lineage>
</organism>
<sequence>RNVKDNKTSESQKIQTKLAILEKLKDSPKILKFYNILKVVNYQVMVFEWAEHGTFQELYNDLTTQTEDRNFKYACYNLSYTSKINCLNEIMASKKLKEPPKNSMRYIFKSFAKSGSFLSLLPDETIDFDGSKPQPQPIELPEMIMNFNFPKIMPFEEDIKAYKKKDYNTA</sequence>
<evidence type="ECO:0000313" key="1">
    <source>
        <dbReference type="EMBL" id="CAG8781285.1"/>
    </source>
</evidence>
<protein>
    <submittedName>
        <fullName evidence="1">19333_t:CDS:1</fullName>
    </submittedName>
</protein>
<dbReference type="SUPFAM" id="SSF56112">
    <property type="entry name" value="Protein kinase-like (PK-like)"/>
    <property type="match status" value="1"/>
</dbReference>
<name>A0A9N9NX68_9GLOM</name>
<proteinExistence type="predicted"/>